<dbReference type="InterPro" id="IPR007235">
    <property type="entry name" value="Glyco_trans_28_C"/>
</dbReference>
<dbReference type="Gene3D" id="3.40.50.2000">
    <property type="entry name" value="Glycogen Phosphorylase B"/>
    <property type="match status" value="2"/>
</dbReference>
<keyword evidence="1" id="KW-0328">Glycosyltransferase</keyword>
<feature type="domain" description="Glycosyltransferase family 28 N-terminal" evidence="3">
    <location>
        <begin position="46"/>
        <end position="151"/>
    </location>
</feature>
<dbReference type="InterPro" id="IPR004276">
    <property type="entry name" value="GlycoTrans_28_N"/>
</dbReference>
<comment type="caution">
    <text evidence="5">The sequence shown here is derived from an EMBL/GenBank/DDBJ whole genome shotgun (WGS) entry which is preliminary data.</text>
</comment>
<evidence type="ECO:0000259" key="4">
    <source>
        <dbReference type="Pfam" id="PF04101"/>
    </source>
</evidence>
<evidence type="ECO:0000256" key="1">
    <source>
        <dbReference type="ARBA" id="ARBA00022676"/>
    </source>
</evidence>
<dbReference type="EMBL" id="PEWA01000052">
    <property type="protein sequence ID" value="PIU73151.1"/>
    <property type="molecule type" value="Genomic_DNA"/>
</dbReference>
<dbReference type="AlphaFoldDB" id="A0A2M7ARB5"/>
<dbReference type="Proteomes" id="UP000231407">
    <property type="component" value="Unassembled WGS sequence"/>
</dbReference>
<accession>A0A2M7ARB5</accession>
<evidence type="ECO:0008006" key="7">
    <source>
        <dbReference type="Google" id="ProtNLM"/>
    </source>
</evidence>
<dbReference type="GO" id="GO:0005975">
    <property type="term" value="P:carbohydrate metabolic process"/>
    <property type="evidence" value="ECO:0007669"/>
    <property type="project" value="InterPro"/>
</dbReference>
<gene>
    <name evidence="5" type="ORF">COS78_03710</name>
</gene>
<evidence type="ECO:0000313" key="5">
    <source>
        <dbReference type="EMBL" id="PIU73151.1"/>
    </source>
</evidence>
<organism evidence="5 6">
    <name type="scientific">Candidatus Shapirobacteria bacterium CG06_land_8_20_14_3_00_40_12</name>
    <dbReference type="NCBI Taxonomy" id="1974881"/>
    <lineage>
        <taxon>Bacteria</taxon>
        <taxon>Candidatus Shapironibacteriota</taxon>
    </lineage>
</organism>
<dbReference type="CDD" id="cd03785">
    <property type="entry name" value="GT28_MurG"/>
    <property type="match status" value="1"/>
</dbReference>
<proteinExistence type="predicted"/>
<reference evidence="6" key="1">
    <citation type="submission" date="2017-09" db="EMBL/GenBank/DDBJ databases">
        <title>Depth-based differentiation of microbial function through sediment-hosted aquifers and enrichment of novel symbionts in the deep terrestrial subsurface.</title>
        <authorList>
            <person name="Probst A.J."/>
            <person name="Ladd B."/>
            <person name="Jarett J.K."/>
            <person name="Geller-Mcgrath D.E."/>
            <person name="Sieber C.M.K."/>
            <person name="Emerson J.B."/>
            <person name="Anantharaman K."/>
            <person name="Thomas B.C."/>
            <person name="Malmstrom R."/>
            <person name="Stieglmeier M."/>
            <person name="Klingl A."/>
            <person name="Woyke T."/>
            <person name="Ryan C.M."/>
            <person name="Banfield J.F."/>
        </authorList>
    </citation>
    <scope>NUCLEOTIDE SEQUENCE [LARGE SCALE GENOMIC DNA]</scope>
</reference>
<dbReference type="GO" id="GO:1901137">
    <property type="term" value="P:carbohydrate derivative biosynthetic process"/>
    <property type="evidence" value="ECO:0007669"/>
    <property type="project" value="UniProtKB-ARBA"/>
</dbReference>
<dbReference type="GO" id="GO:0016758">
    <property type="term" value="F:hexosyltransferase activity"/>
    <property type="evidence" value="ECO:0007669"/>
    <property type="project" value="InterPro"/>
</dbReference>
<evidence type="ECO:0000313" key="6">
    <source>
        <dbReference type="Proteomes" id="UP000231407"/>
    </source>
</evidence>
<dbReference type="SUPFAM" id="SSF53756">
    <property type="entry name" value="UDP-Glycosyltransferase/glycogen phosphorylase"/>
    <property type="match status" value="1"/>
</dbReference>
<sequence>MPISKKIVLTGTHLTPAIEFIRQLQSDPDILWEIYYIGRIYNSSVNTTPAIESRVIPKAGIKYFGINCGKLDRRWFPNTLKGLPEILKGFFSALNLIKSLKPEFIVSFGGYVSVPVIVAGYFNKVKSITHEQTFTLSLSTKINSLFCNKVALSFPITIKFFKKKFIVTGNLLRREIFSTNSKKFKNFKLKIKNYPLIYITGGNQGSFFINNLTKLSLPLLSKKFFIIHQCGQKLKSHSSSNYLPLAYIDNQDIGWILNHASLIISRAGANTCQEIVVLKIKSILIPLKVSQQNEQIKNAAFVKAQLPDITTVIPESKLNPPLLLSSIEKLIRIEYYRGVFKPKSNLRLLKLIKTI</sequence>
<evidence type="ECO:0000259" key="3">
    <source>
        <dbReference type="Pfam" id="PF03033"/>
    </source>
</evidence>
<keyword evidence="2" id="KW-0808">Transferase</keyword>
<evidence type="ECO:0000256" key="2">
    <source>
        <dbReference type="ARBA" id="ARBA00022679"/>
    </source>
</evidence>
<dbReference type="Pfam" id="PF03033">
    <property type="entry name" value="Glyco_transf_28"/>
    <property type="match status" value="1"/>
</dbReference>
<protein>
    <recommendedName>
        <fullName evidence="7">Undecaprenyldiphospho-muramoylpentapeptide beta-N-acetylglucosaminyltransferase</fullName>
    </recommendedName>
</protein>
<dbReference type="PANTHER" id="PTHR21015:SF27">
    <property type="entry name" value="UDP-N-ACETYLGLUCOSAMINE--N-ACETYLMURAMYL-(PENTAPEPTIDE) PYROPHOSPHORYL-UNDECAPRENOL N-ACETYLGLUCOSAMINE TRANSFERASE"/>
    <property type="match status" value="1"/>
</dbReference>
<dbReference type="Pfam" id="PF04101">
    <property type="entry name" value="Glyco_tran_28_C"/>
    <property type="match status" value="1"/>
</dbReference>
<name>A0A2M7ARB5_9BACT</name>
<dbReference type="PANTHER" id="PTHR21015">
    <property type="entry name" value="UDP-N-ACETYLGLUCOSAMINE--N-ACETYLMURAMYL-(PENTAPEPTIDE) PYROPHOSPHORYL-UNDECAPRENOL N-ACETYLGLUCOSAMINE TRANSFERASE 1"/>
    <property type="match status" value="1"/>
</dbReference>
<feature type="domain" description="Glycosyl transferase family 28 C-terminal" evidence="4">
    <location>
        <begin position="197"/>
        <end position="331"/>
    </location>
</feature>